<name>A0A8H6KG82_9PEZI</name>
<dbReference type="EMBL" id="WIGO01000093">
    <property type="protein sequence ID" value="KAF6830496.1"/>
    <property type="molecule type" value="Genomic_DNA"/>
</dbReference>
<feature type="compositionally biased region" description="Basic residues" evidence="1">
    <location>
        <begin position="232"/>
        <end position="242"/>
    </location>
</feature>
<dbReference type="GO" id="GO:0000294">
    <property type="term" value="P:nuclear-transcribed mRNA catabolic process, RNase MRP-dependent"/>
    <property type="evidence" value="ECO:0007669"/>
    <property type="project" value="TreeGrafter"/>
</dbReference>
<accession>A0A8H6KG82</accession>
<gene>
    <name evidence="3" type="ORF">CPLU01_07295</name>
</gene>
<dbReference type="CDD" id="cd22573">
    <property type="entry name" value="RMP1_RBD"/>
    <property type="match status" value="1"/>
</dbReference>
<dbReference type="PANTHER" id="PTHR37792:SF1">
    <property type="entry name" value="RIBONUCLEASE MRP PROTEIN SUBUNIT RMP1"/>
    <property type="match status" value="1"/>
</dbReference>
<evidence type="ECO:0000313" key="3">
    <source>
        <dbReference type="EMBL" id="KAF6830496.1"/>
    </source>
</evidence>
<dbReference type="InterPro" id="IPR047204">
    <property type="entry name" value="RMP1_RBD"/>
</dbReference>
<dbReference type="AlphaFoldDB" id="A0A8H6KG82"/>
<keyword evidence="4" id="KW-1185">Reference proteome</keyword>
<dbReference type="PANTHER" id="PTHR37792">
    <property type="entry name" value="RIBONUCLEASE MRP PROTEIN SUBUNIT RMP1"/>
    <property type="match status" value="1"/>
</dbReference>
<feature type="compositionally biased region" description="Basic and acidic residues" evidence="1">
    <location>
        <begin position="193"/>
        <end position="207"/>
    </location>
</feature>
<dbReference type="Pfam" id="PF20945">
    <property type="entry name" value="RMP1"/>
    <property type="match status" value="1"/>
</dbReference>
<feature type="region of interest" description="Disordered" evidence="1">
    <location>
        <begin position="193"/>
        <end position="255"/>
    </location>
</feature>
<dbReference type="InterPro" id="IPR047205">
    <property type="entry name" value="RMP1"/>
</dbReference>
<evidence type="ECO:0000256" key="1">
    <source>
        <dbReference type="SAM" id="MobiDB-lite"/>
    </source>
</evidence>
<comment type="caution">
    <text evidence="3">The sequence shown here is derived from an EMBL/GenBank/DDBJ whole genome shotgun (WGS) entry which is preliminary data.</text>
</comment>
<sequence>MRPHSDTLPGGQDEIITNDLVPLLHILDAFNHRHKNQHRVARWWNQFSLLRRSTKRLHDALARRLRFRSAQNAGLKKLKSQHQKPSKARSALDLDIAASVNALLDTTIPTSFLAFTQLTADNQHAALGLVLLGVLASINNAVAPLVPGRPQNDAADVPAVSSVAAPIATPLGGNKQPDIVDLGVAISRDELREAAASKTGRREEPINESRSPPKRKLASLPDDAVPPETKKSKQKSSKKKSRKGDEFSDLFSSLM</sequence>
<organism evidence="3 4">
    <name type="scientific">Colletotrichum plurivorum</name>
    <dbReference type="NCBI Taxonomy" id="2175906"/>
    <lineage>
        <taxon>Eukaryota</taxon>
        <taxon>Fungi</taxon>
        <taxon>Dikarya</taxon>
        <taxon>Ascomycota</taxon>
        <taxon>Pezizomycotina</taxon>
        <taxon>Sordariomycetes</taxon>
        <taxon>Hypocreomycetidae</taxon>
        <taxon>Glomerellales</taxon>
        <taxon>Glomerellaceae</taxon>
        <taxon>Colletotrichum</taxon>
        <taxon>Colletotrichum orchidearum species complex</taxon>
    </lineage>
</organism>
<evidence type="ECO:0000259" key="2">
    <source>
        <dbReference type="Pfam" id="PF20945"/>
    </source>
</evidence>
<reference evidence="3" key="1">
    <citation type="journal article" date="2020" name="Phytopathology">
        <title>Genome Sequence Resources of Colletotrichum truncatum, C. plurivorum, C. musicola, and C. sojae: Four Species Pathogenic to Soybean (Glycine max).</title>
        <authorList>
            <person name="Rogerio F."/>
            <person name="Boufleur T.R."/>
            <person name="Ciampi-Guillardi M."/>
            <person name="Sukno S.A."/>
            <person name="Thon M.R."/>
            <person name="Massola Junior N.S."/>
            <person name="Baroncelli R."/>
        </authorList>
    </citation>
    <scope>NUCLEOTIDE SEQUENCE</scope>
    <source>
        <strain evidence="3">LFN00145</strain>
    </source>
</reference>
<dbReference type="Proteomes" id="UP000654918">
    <property type="component" value="Unassembled WGS sequence"/>
</dbReference>
<evidence type="ECO:0000313" key="4">
    <source>
        <dbReference type="Proteomes" id="UP000654918"/>
    </source>
</evidence>
<dbReference type="GO" id="GO:0000466">
    <property type="term" value="P:maturation of 5.8S rRNA from tricistronic rRNA transcript (SSU-rRNA, 5.8S rRNA, LSU-rRNA)"/>
    <property type="evidence" value="ECO:0007669"/>
    <property type="project" value="TreeGrafter"/>
</dbReference>
<dbReference type="GO" id="GO:0000172">
    <property type="term" value="C:ribonuclease MRP complex"/>
    <property type="evidence" value="ECO:0007669"/>
    <property type="project" value="InterPro"/>
</dbReference>
<feature type="domain" description="RNase MRP protein 1 RNA binding" evidence="2">
    <location>
        <begin position="26"/>
        <end position="136"/>
    </location>
</feature>
<protein>
    <recommendedName>
        <fullName evidence="2">RNase MRP protein 1 RNA binding domain-containing protein</fullName>
    </recommendedName>
</protein>
<proteinExistence type="predicted"/>
<dbReference type="GO" id="GO:0042134">
    <property type="term" value="F:rRNA primary transcript binding"/>
    <property type="evidence" value="ECO:0007669"/>
    <property type="project" value="InterPro"/>
</dbReference>